<proteinExistence type="predicted"/>
<dbReference type="EMBL" id="MCGE01000032">
    <property type="protein sequence ID" value="ORZ08216.1"/>
    <property type="molecule type" value="Genomic_DNA"/>
</dbReference>
<evidence type="ECO:0000313" key="2">
    <source>
        <dbReference type="Proteomes" id="UP000193560"/>
    </source>
</evidence>
<name>A0A1X2I363_9FUNG</name>
<sequence length="154" mass="18153">MIIGNFSNRLKKKNNEGNNRPGISELLYLSPSTWRTNIRHTMQMIDLPSDFHTSMRRRMTKRSYIKDRYSLLSLGMSDTISERLKLTEWIDNKDRSVLLYCQRHSNVVGAVPPCCPRLPYILKAIQSDLQSFLTRYELYCHFDISIEQDSRRCC</sequence>
<keyword evidence="2" id="KW-1185">Reference proteome</keyword>
<protein>
    <submittedName>
        <fullName evidence="1">Uncharacterized protein</fullName>
    </submittedName>
</protein>
<dbReference type="Proteomes" id="UP000193560">
    <property type="component" value="Unassembled WGS sequence"/>
</dbReference>
<reference evidence="1 2" key="1">
    <citation type="submission" date="2016-07" db="EMBL/GenBank/DDBJ databases">
        <title>Pervasive Adenine N6-methylation of Active Genes in Fungi.</title>
        <authorList>
            <consortium name="DOE Joint Genome Institute"/>
            <person name="Mondo S.J."/>
            <person name="Dannebaum R.O."/>
            <person name="Kuo R.C."/>
            <person name="Labutti K."/>
            <person name="Haridas S."/>
            <person name="Kuo A."/>
            <person name="Salamov A."/>
            <person name="Ahrendt S.R."/>
            <person name="Lipzen A."/>
            <person name="Sullivan W."/>
            <person name="Andreopoulos W.B."/>
            <person name="Clum A."/>
            <person name="Lindquist E."/>
            <person name="Daum C."/>
            <person name="Ramamoorthy G.K."/>
            <person name="Gryganskyi A."/>
            <person name="Culley D."/>
            <person name="Magnuson J.K."/>
            <person name="James T.Y."/>
            <person name="O'Malley M.A."/>
            <person name="Stajich J.E."/>
            <person name="Spatafora J.W."/>
            <person name="Visel A."/>
            <person name="Grigoriev I.V."/>
        </authorList>
    </citation>
    <scope>NUCLEOTIDE SEQUENCE [LARGE SCALE GENOMIC DNA]</scope>
    <source>
        <strain evidence="1 2">NRRL 1336</strain>
    </source>
</reference>
<comment type="caution">
    <text evidence="1">The sequence shown here is derived from an EMBL/GenBank/DDBJ whole genome shotgun (WGS) entry which is preliminary data.</text>
</comment>
<gene>
    <name evidence="1" type="ORF">BCR42DRAFT_396973</name>
</gene>
<evidence type="ECO:0000313" key="1">
    <source>
        <dbReference type="EMBL" id="ORZ08216.1"/>
    </source>
</evidence>
<dbReference type="AlphaFoldDB" id="A0A1X2I363"/>
<organism evidence="1 2">
    <name type="scientific">Absidia repens</name>
    <dbReference type="NCBI Taxonomy" id="90262"/>
    <lineage>
        <taxon>Eukaryota</taxon>
        <taxon>Fungi</taxon>
        <taxon>Fungi incertae sedis</taxon>
        <taxon>Mucoromycota</taxon>
        <taxon>Mucoromycotina</taxon>
        <taxon>Mucoromycetes</taxon>
        <taxon>Mucorales</taxon>
        <taxon>Cunninghamellaceae</taxon>
        <taxon>Absidia</taxon>
    </lineage>
</organism>
<accession>A0A1X2I363</accession>